<dbReference type="InterPro" id="IPR001367">
    <property type="entry name" value="Fe_dep_repressor"/>
</dbReference>
<sequence length="125" mass="14623">MQYTKSIEDYLEAIFVVREQKGYVRVKDIADLLNVKLPSVTEIIKKMQESGLIEHTPYGEIKLTEIGENVGRNVWQKHKALYEFLKDYLKVDDDTAFKEACLIEHSVSQDTIEKLKEFLKNLEEK</sequence>
<dbReference type="Pfam" id="PF02742">
    <property type="entry name" value="Fe_dep_repr_C"/>
    <property type="match status" value="1"/>
</dbReference>
<dbReference type="KEGG" id="cex:CSE_14640"/>
<reference evidence="8 9" key="1">
    <citation type="submission" date="2011-01" db="EMBL/GenBank/DDBJ databases">
        <title>Whole genome sequence of Caldisericum exile AZM16c01.</title>
        <authorList>
            <person name="Narita-Yamada S."/>
            <person name="Kawakoshi A."/>
            <person name="Nakamura S."/>
            <person name="Sasagawa M."/>
            <person name="Fukada J."/>
            <person name="Sekine M."/>
            <person name="Kato Y."/>
            <person name="Fukai R."/>
            <person name="Sasaki K."/>
            <person name="Hanamaki A."/>
            <person name="Narita H."/>
            <person name="Konno Y."/>
            <person name="Mori K."/>
            <person name="Yamazaki S."/>
            <person name="Suzuki K."/>
            <person name="Fujita N."/>
        </authorList>
    </citation>
    <scope>NUCLEOTIDE SEQUENCE [LARGE SCALE GENOMIC DNA]</scope>
    <source>
        <strain evidence="9">DSM 21853 / NBRC 104410 / AZM16c01</strain>
    </source>
</reference>
<evidence type="ECO:0000256" key="3">
    <source>
        <dbReference type="ARBA" id="ARBA00023015"/>
    </source>
</evidence>
<comment type="function">
    <text evidence="6">In the presence of manganese, represses expression of mntH and mntS. Up-regulates expression of mntP.</text>
</comment>
<evidence type="ECO:0000256" key="4">
    <source>
        <dbReference type="ARBA" id="ARBA00023125"/>
    </source>
</evidence>
<dbReference type="Gene3D" id="1.10.10.10">
    <property type="entry name" value="Winged helix-like DNA-binding domain superfamily/Winged helix DNA-binding domain"/>
    <property type="match status" value="1"/>
</dbReference>
<evidence type="ECO:0000256" key="6">
    <source>
        <dbReference type="ARBA" id="ARBA00025185"/>
    </source>
</evidence>
<keyword evidence="4" id="KW-0238">DNA-binding</keyword>
<dbReference type="SMART" id="SM00529">
    <property type="entry name" value="HTH_DTXR"/>
    <property type="match status" value="1"/>
</dbReference>
<keyword evidence="9" id="KW-1185">Reference proteome</keyword>
<dbReference type="GO" id="GO:0046914">
    <property type="term" value="F:transition metal ion binding"/>
    <property type="evidence" value="ECO:0007669"/>
    <property type="project" value="InterPro"/>
</dbReference>
<dbReference type="SUPFAM" id="SSF47979">
    <property type="entry name" value="Iron-dependent repressor protein, dimerization domain"/>
    <property type="match status" value="1"/>
</dbReference>
<dbReference type="InterPro" id="IPR022687">
    <property type="entry name" value="HTH_DTXR"/>
</dbReference>
<evidence type="ECO:0000313" key="8">
    <source>
        <dbReference type="EMBL" id="BAL81590.1"/>
    </source>
</evidence>
<comment type="similarity">
    <text evidence="1">Belongs to the DtxR/MntR family.</text>
</comment>
<dbReference type="PANTHER" id="PTHR33238">
    <property type="entry name" value="IRON (METAL) DEPENDENT REPRESSOR, DTXR FAMILY"/>
    <property type="match status" value="1"/>
</dbReference>
<dbReference type="AlphaFoldDB" id="A0A7U6JGJ7"/>
<dbReference type="InterPro" id="IPR036388">
    <property type="entry name" value="WH-like_DNA-bd_sf"/>
</dbReference>
<evidence type="ECO:0000256" key="2">
    <source>
        <dbReference type="ARBA" id="ARBA00022386"/>
    </source>
</evidence>
<evidence type="ECO:0000256" key="1">
    <source>
        <dbReference type="ARBA" id="ARBA00007871"/>
    </source>
</evidence>
<keyword evidence="5" id="KW-0804">Transcription</keyword>
<accession>A0A7U6JGJ7</accession>
<dbReference type="InterPro" id="IPR036390">
    <property type="entry name" value="WH_DNA-bd_sf"/>
</dbReference>
<evidence type="ECO:0000259" key="7">
    <source>
        <dbReference type="PROSITE" id="PS50944"/>
    </source>
</evidence>
<dbReference type="GO" id="GO:0003700">
    <property type="term" value="F:DNA-binding transcription factor activity"/>
    <property type="evidence" value="ECO:0007669"/>
    <property type="project" value="InterPro"/>
</dbReference>
<dbReference type="Pfam" id="PF01325">
    <property type="entry name" value="Fe_dep_repress"/>
    <property type="match status" value="1"/>
</dbReference>
<dbReference type="SUPFAM" id="SSF46785">
    <property type="entry name" value="Winged helix' DNA-binding domain"/>
    <property type="match status" value="1"/>
</dbReference>
<gene>
    <name evidence="8" type="ordered locus">CSE_14640</name>
</gene>
<feature type="domain" description="HTH dtxR-type" evidence="7">
    <location>
        <begin position="1"/>
        <end position="64"/>
    </location>
</feature>
<dbReference type="EMBL" id="AP012051">
    <property type="protein sequence ID" value="BAL81590.1"/>
    <property type="molecule type" value="Genomic_DNA"/>
</dbReference>
<protein>
    <recommendedName>
        <fullName evidence="2">Transcriptional regulator MntR</fullName>
    </recommendedName>
</protein>
<dbReference type="RefSeq" id="WP_014453985.1">
    <property type="nucleotide sequence ID" value="NC_017096.1"/>
</dbReference>
<keyword evidence="3" id="KW-0805">Transcription regulation</keyword>
<dbReference type="InterPro" id="IPR022689">
    <property type="entry name" value="Iron_dep_repressor"/>
</dbReference>
<proteinExistence type="inferred from homology"/>
<evidence type="ECO:0000313" key="9">
    <source>
        <dbReference type="Proteomes" id="UP000004793"/>
    </source>
</evidence>
<dbReference type="PROSITE" id="PS50944">
    <property type="entry name" value="HTH_DTXR"/>
    <property type="match status" value="1"/>
</dbReference>
<dbReference type="Proteomes" id="UP000004793">
    <property type="component" value="Chromosome"/>
</dbReference>
<dbReference type="GO" id="GO:0046983">
    <property type="term" value="F:protein dimerization activity"/>
    <property type="evidence" value="ECO:0007669"/>
    <property type="project" value="InterPro"/>
</dbReference>
<dbReference type="Gene3D" id="1.10.60.10">
    <property type="entry name" value="Iron dependent repressor, metal binding and dimerisation domain"/>
    <property type="match status" value="1"/>
</dbReference>
<dbReference type="PANTHER" id="PTHR33238:SF7">
    <property type="entry name" value="IRON-DEPENDENT TRANSCRIPTIONAL REGULATOR"/>
    <property type="match status" value="1"/>
</dbReference>
<dbReference type="InterPro" id="IPR036421">
    <property type="entry name" value="Fe_dep_repressor_sf"/>
</dbReference>
<evidence type="ECO:0000256" key="5">
    <source>
        <dbReference type="ARBA" id="ARBA00023163"/>
    </source>
</evidence>
<dbReference type="GO" id="GO:0003677">
    <property type="term" value="F:DNA binding"/>
    <property type="evidence" value="ECO:0007669"/>
    <property type="project" value="UniProtKB-KW"/>
</dbReference>
<organism evidence="8 9">
    <name type="scientific">Caldisericum exile (strain DSM 21853 / NBRC 104410 / AZM16c01)</name>
    <dbReference type="NCBI Taxonomy" id="511051"/>
    <lineage>
        <taxon>Bacteria</taxon>
        <taxon>Pseudomonadati</taxon>
        <taxon>Caldisericota/Cryosericota group</taxon>
        <taxon>Caldisericota</taxon>
        <taxon>Caldisericia</taxon>
        <taxon>Caldisericales</taxon>
        <taxon>Caldisericaceae</taxon>
        <taxon>Caldisericum</taxon>
    </lineage>
</organism>
<dbReference type="InterPro" id="IPR050536">
    <property type="entry name" value="DtxR_MntR_Metal-Reg"/>
</dbReference>
<name>A0A7U6JGJ7_CALEA</name>